<dbReference type="EMBL" id="JAANIC010006835">
    <property type="protein sequence ID" value="KAG5328038.1"/>
    <property type="molecule type" value="Genomic_DNA"/>
</dbReference>
<evidence type="ECO:0000256" key="1">
    <source>
        <dbReference type="ARBA" id="ARBA00004114"/>
    </source>
</evidence>
<dbReference type="InterPro" id="IPR051241">
    <property type="entry name" value="DZIP_RILPL"/>
</dbReference>
<proteinExistence type="inferred from homology"/>
<evidence type="ECO:0000256" key="6">
    <source>
        <dbReference type="ARBA" id="ARBA00022771"/>
    </source>
</evidence>
<evidence type="ECO:0000256" key="13">
    <source>
        <dbReference type="SAM" id="MobiDB-lite"/>
    </source>
</evidence>
<comment type="similarity">
    <text evidence="3">Belongs to the DZIP C2H2-type zinc-finger protein family.</text>
</comment>
<comment type="caution">
    <text evidence="15">The sequence shown here is derived from an EMBL/GenBank/DDBJ whole genome shotgun (WGS) entry which is preliminary data.</text>
</comment>
<feature type="coiled-coil region" evidence="12">
    <location>
        <begin position="354"/>
        <end position="420"/>
    </location>
</feature>
<feature type="region of interest" description="Disordered" evidence="13">
    <location>
        <begin position="597"/>
        <end position="616"/>
    </location>
</feature>
<gene>
    <name evidence="15" type="primary">Dzip1l</name>
    <name evidence="15" type="ORF">G6Z76_0014236</name>
</gene>
<evidence type="ECO:0000256" key="4">
    <source>
        <dbReference type="ARBA" id="ARBA00022490"/>
    </source>
</evidence>
<evidence type="ECO:0000313" key="16">
    <source>
        <dbReference type="Proteomes" id="UP000669903"/>
    </source>
</evidence>
<evidence type="ECO:0000256" key="10">
    <source>
        <dbReference type="ARBA" id="ARBA00023273"/>
    </source>
</evidence>
<feature type="coiled-coil region" evidence="12">
    <location>
        <begin position="199"/>
        <end position="233"/>
    </location>
</feature>
<evidence type="ECO:0000256" key="2">
    <source>
        <dbReference type="ARBA" id="ARBA00004120"/>
    </source>
</evidence>
<evidence type="ECO:0000256" key="5">
    <source>
        <dbReference type="ARBA" id="ARBA00022723"/>
    </source>
</evidence>
<accession>A0A836FIZ5</accession>
<evidence type="ECO:0000256" key="12">
    <source>
        <dbReference type="SAM" id="Coils"/>
    </source>
</evidence>
<dbReference type="PROSITE" id="PS50157">
    <property type="entry name" value="ZINC_FINGER_C2H2_2"/>
    <property type="match status" value="1"/>
</dbReference>
<keyword evidence="7" id="KW-0862">Zinc</keyword>
<dbReference type="GO" id="GO:0060271">
    <property type="term" value="P:cilium assembly"/>
    <property type="evidence" value="ECO:0007669"/>
    <property type="project" value="TreeGrafter"/>
</dbReference>
<evidence type="ECO:0000313" key="15">
    <source>
        <dbReference type="EMBL" id="KAG5328038.1"/>
    </source>
</evidence>
<dbReference type="AlphaFoldDB" id="A0A836FIZ5"/>
<dbReference type="InterPro" id="IPR032714">
    <property type="entry name" value="DZIP1_N"/>
</dbReference>
<feature type="compositionally biased region" description="Low complexity" evidence="13">
    <location>
        <begin position="597"/>
        <end position="611"/>
    </location>
</feature>
<dbReference type="Proteomes" id="UP000669903">
    <property type="component" value="Unassembled WGS sequence"/>
</dbReference>
<reference evidence="15" key="1">
    <citation type="submission" date="2020-03" db="EMBL/GenBank/DDBJ databases">
        <title>Relaxed selection underlies rapid genomic changes in the transitions from sociality to social parasitism in ants.</title>
        <authorList>
            <person name="Bi X."/>
        </authorList>
    </citation>
    <scope>NUCLEOTIDE SEQUENCE</scope>
    <source>
        <strain evidence="15">BGI-DK2014a</strain>
        <tissue evidence="15">Whole body</tissue>
    </source>
</reference>
<dbReference type="Gene3D" id="3.30.160.60">
    <property type="entry name" value="Classic Zinc Finger"/>
    <property type="match status" value="1"/>
</dbReference>
<feature type="coiled-coil region" evidence="12">
    <location>
        <begin position="114"/>
        <end position="148"/>
    </location>
</feature>
<feature type="domain" description="C2H2-type" evidence="14">
    <location>
        <begin position="162"/>
        <end position="186"/>
    </location>
</feature>
<keyword evidence="10" id="KW-0966">Cell projection</keyword>
<dbReference type="GO" id="GO:0036064">
    <property type="term" value="C:ciliary basal body"/>
    <property type="evidence" value="ECO:0007669"/>
    <property type="project" value="TreeGrafter"/>
</dbReference>
<dbReference type="GO" id="GO:0008270">
    <property type="term" value="F:zinc ion binding"/>
    <property type="evidence" value="ECO:0007669"/>
    <property type="project" value="UniProtKB-KW"/>
</dbReference>
<comment type="subcellular location">
    <subcellularLocation>
        <location evidence="2">Cytoplasm</location>
        <location evidence="2">Cytoskeleton</location>
        <location evidence="2">Cilium basal body</location>
    </subcellularLocation>
    <subcellularLocation>
        <location evidence="1">Cytoplasm</location>
        <location evidence="1">Cytoskeleton</location>
        <location evidence="1">Microtubule organizing center</location>
        <location evidence="1">Centrosome</location>
        <location evidence="1">Centriole</location>
    </subcellularLocation>
</comment>
<dbReference type="PANTHER" id="PTHR21502:SF3">
    <property type="entry name" value="CILIUM ASSEMBLY PROTEIN DZIP1L"/>
    <property type="match status" value="1"/>
</dbReference>
<dbReference type="PANTHER" id="PTHR21502">
    <property type="entry name" value="ZINC FINGER PROTEIN DZIP1"/>
    <property type="match status" value="1"/>
</dbReference>
<name>A0A836FIZ5_9HYME</name>
<feature type="non-terminal residue" evidence="15">
    <location>
        <position position="1064"/>
    </location>
</feature>
<dbReference type="PROSITE" id="PS00028">
    <property type="entry name" value="ZINC_FINGER_C2H2_1"/>
    <property type="match status" value="1"/>
</dbReference>
<evidence type="ECO:0000259" key="14">
    <source>
        <dbReference type="PROSITE" id="PS50157"/>
    </source>
</evidence>
<organism evidence="15 16">
    <name type="scientific">Acromyrmex charruanus</name>
    <dbReference type="NCBI Taxonomy" id="2715315"/>
    <lineage>
        <taxon>Eukaryota</taxon>
        <taxon>Metazoa</taxon>
        <taxon>Ecdysozoa</taxon>
        <taxon>Arthropoda</taxon>
        <taxon>Hexapoda</taxon>
        <taxon>Insecta</taxon>
        <taxon>Pterygota</taxon>
        <taxon>Neoptera</taxon>
        <taxon>Endopterygota</taxon>
        <taxon>Hymenoptera</taxon>
        <taxon>Apocrita</taxon>
        <taxon>Aculeata</taxon>
        <taxon>Formicoidea</taxon>
        <taxon>Formicidae</taxon>
        <taxon>Myrmicinae</taxon>
        <taxon>Acromyrmex</taxon>
    </lineage>
</organism>
<protein>
    <submittedName>
        <fullName evidence="15">DZI1L protein</fullName>
    </submittedName>
</protein>
<sequence>MAFSFRVGTNWCHDFPKLARESGFYFNMHGSRVRVDWNRIGAIDIDRVIRERDFSSIDQNINNVIDYCLESEYDVKILDPNFVKLFRLAQLSVEYLLYCKQYLDHSVIILKDELRQKIEQNISMKKEIAALEDTVKNLKERSKEKRKLIETSIGEISNGEVYKCPHCPKTFVRAIFVNAHIARKHSYISDMGVSSSPVHDHYRAETEKLHNEIKTLKERLNQTERVIRNESDKLLDNSEKDYSRNTSKNEYDFNRVDRFQEQRRYQEDIGSLKNMLFDEIRALREKDHVVNESILETNVKSLISQQEKEIENLRNQLLERLTPGMENMQAKLQTQENHWKTKMEDMEAQHHQDIEKLTTELKATQQIADRIKSEYASKVHDLEKQSMDQTNMLVEQRKQLNSLSREINNSQIQINNNKTREKNVAEFHKSALLIKHDSNNENKTYKSLNNTEDKTEMVIQDVGSESSQEYNEKLMSVVARTQKIPTKDNIVKSKDNKKVVTNSRTVKHLITKSNLKKLNRSEVVKEMKNSVRHYDELDDINEVNDCINENFIIKEDPNDINKKYVDIREKKEMLHTDKMKNKRSEFLEKRSVSSVTESGSLSSMSGTDSESVTTDDDLVKKCKTPAIKPSNIRKISILEDARSMFDNRLRELGIDPEWQGIPAATYKQKMEIIRHQQNINAKKLVRYNQIKQKILEDVLQRISANHKEPRYSTLTKNFPLDKLVTHVKSKAWKAFNKDNGEYTSIQKAENTTPLKLRLKQKIELLPKKYKDEVYENIRESPLKKNGADTYTSPKVTPVYSKSSQSISSTSSIESREDIKQISPMKITVSDTIASKINSPISKKQVVTSKLFENNDSDSTILPDDSILSPKNKSVLKLTSGSVSSLVKKKVLFDLNDKKNDDMTISENDQGKNQVNNNDWKVSSFAERGEYALQKEKSISTGNIVLKTSQSDKIAEISKKIQEQLSISRKPPVGSVETIFRVNTGSQDFMNYNAGNQLLNSTSLVSSILDSPMRNSTSPKMKGNIFPQPAPRTLKDKKDPAIVQRKNEIKYSDLDSDIDEILQME</sequence>
<feature type="region of interest" description="Disordered" evidence="13">
    <location>
        <begin position="1013"/>
        <end position="1040"/>
    </location>
</feature>
<dbReference type="Pfam" id="PF13815">
    <property type="entry name" value="Dzip-like_N"/>
    <property type="match status" value="1"/>
</dbReference>
<evidence type="ECO:0000256" key="8">
    <source>
        <dbReference type="ARBA" id="ARBA00023054"/>
    </source>
</evidence>
<keyword evidence="4" id="KW-0963">Cytoplasm</keyword>
<evidence type="ECO:0000256" key="11">
    <source>
        <dbReference type="PROSITE-ProRule" id="PRU00042"/>
    </source>
</evidence>
<dbReference type="Pfam" id="PF25977">
    <property type="entry name" value="DZIP1"/>
    <property type="match status" value="1"/>
</dbReference>
<evidence type="ECO:0000256" key="7">
    <source>
        <dbReference type="ARBA" id="ARBA00022833"/>
    </source>
</evidence>
<evidence type="ECO:0000256" key="3">
    <source>
        <dbReference type="ARBA" id="ARBA00009131"/>
    </source>
</evidence>
<keyword evidence="6 11" id="KW-0863">Zinc-finger</keyword>
<evidence type="ECO:0000256" key="9">
    <source>
        <dbReference type="ARBA" id="ARBA00023212"/>
    </source>
</evidence>
<dbReference type="GO" id="GO:0005737">
    <property type="term" value="C:cytoplasm"/>
    <property type="evidence" value="ECO:0007669"/>
    <property type="project" value="TreeGrafter"/>
</dbReference>
<keyword evidence="5" id="KW-0479">Metal-binding</keyword>
<keyword evidence="9" id="KW-0206">Cytoskeleton</keyword>
<dbReference type="InterPro" id="IPR013087">
    <property type="entry name" value="Znf_C2H2_type"/>
</dbReference>
<dbReference type="GO" id="GO:0005814">
    <property type="term" value="C:centriole"/>
    <property type="evidence" value="ECO:0007669"/>
    <property type="project" value="UniProtKB-SubCell"/>
</dbReference>
<dbReference type="InterPro" id="IPR058883">
    <property type="entry name" value="DZIP1_dom"/>
</dbReference>
<keyword evidence="16" id="KW-1185">Reference proteome</keyword>
<feature type="non-terminal residue" evidence="15">
    <location>
        <position position="1"/>
    </location>
</feature>
<keyword evidence="8 12" id="KW-0175">Coiled coil</keyword>